<evidence type="ECO:0000313" key="1">
    <source>
        <dbReference type="Proteomes" id="UP000035680"/>
    </source>
</evidence>
<sequence>MDLQQHLDRHNGHNERLPQYRLTVQEENAFKEKTNSWLESVSLLKSEYIEEIRDCINDYNSMLDSYTTVSNDLEELLNTIDFLSTEKDQEFIEGSRFIFAHSGLCLKGSFLMER</sequence>
<reference evidence="1" key="1">
    <citation type="submission" date="2014-07" db="EMBL/GenBank/DDBJ databases">
        <authorList>
            <person name="Martin A.A"/>
            <person name="De Silva N."/>
        </authorList>
    </citation>
    <scope>NUCLEOTIDE SEQUENCE</scope>
</reference>
<keyword evidence="1" id="KW-1185">Reference proteome</keyword>
<dbReference type="STRING" id="75913.A0A0K0FKM0"/>
<dbReference type="Proteomes" id="UP000035680">
    <property type="component" value="Unassembled WGS sequence"/>
</dbReference>
<evidence type="ECO:0000313" key="2">
    <source>
        <dbReference type="WBParaSite" id="SVE_0958400.1"/>
    </source>
</evidence>
<protein>
    <submittedName>
        <fullName evidence="2">Biogenesis of lysosome-related organelles complex 1 subunit 1</fullName>
    </submittedName>
</protein>
<dbReference type="WBParaSite" id="SVE_0958400.1">
    <property type="protein sequence ID" value="SVE_0958400.1"/>
    <property type="gene ID" value="SVE_0958400"/>
</dbReference>
<name>A0A0K0FKM0_STRVS</name>
<organism evidence="1 2">
    <name type="scientific">Strongyloides venezuelensis</name>
    <name type="common">Threadworm</name>
    <dbReference type="NCBI Taxonomy" id="75913"/>
    <lineage>
        <taxon>Eukaryota</taxon>
        <taxon>Metazoa</taxon>
        <taxon>Ecdysozoa</taxon>
        <taxon>Nematoda</taxon>
        <taxon>Chromadorea</taxon>
        <taxon>Rhabditida</taxon>
        <taxon>Tylenchina</taxon>
        <taxon>Panagrolaimomorpha</taxon>
        <taxon>Strongyloidoidea</taxon>
        <taxon>Strongyloididae</taxon>
        <taxon>Strongyloides</taxon>
    </lineage>
</organism>
<proteinExistence type="predicted"/>
<dbReference type="AlphaFoldDB" id="A0A0K0FKM0"/>
<accession>A0A0K0FKM0</accession>
<reference evidence="2" key="2">
    <citation type="submission" date="2015-08" db="UniProtKB">
        <authorList>
            <consortium name="WormBaseParasite"/>
        </authorList>
    </citation>
    <scope>IDENTIFICATION</scope>
</reference>